<proteinExistence type="predicted"/>
<protein>
    <submittedName>
        <fullName evidence="2">Ceramide synthase 3</fullName>
    </submittedName>
</protein>
<organism evidence="2 3">
    <name type="scientific">Eumeta variegata</name>
    <name type="common">Bagworm moth</name>
    <name type="synonym">Eumeta japonica</name>
    <dbReference type="NCBI Taxonomy" id="151549"/>
    <lineage>
        <taxon>Eukaryota</taxon>
        <taxon>Metazoa</taxon>
        <taxon>Ecdysozoa</taxon>
        <taxon>Arthropoda</taxon>
        <taxon>Hexapoda</taxon>
        <taxon>Insecta</taxon>
        <taxon>Pterygota</taxon>
        <taxon>Neoptera</taxon>
        <taxon>Endopterygota</taxon>
        <taxon>Lepidoptera</taxon>
        <taxon>Glossata</taxon>
        <taxon>Ditrysia</taxon>
        <taxon>Tineoidea</taxon>
        <taxon>Psychidae</taxon>
        <taxon>Oiketicinae</taxon>
        <taxon>Eumeta</taxon>
    </lineage>
</organism>
<accession>A0A4C1W6P2</accession>
<sequence>MDKFWNEDVWLPPNTTWEDLAPGPDKGVVYTDYRHLLIPIPLALLFIIFRRALEKFWFAPFGKSLGIKNTRPKKAPNNPKLEAVYQASPKIKHKQRLHNHEVPIIIGKWNYYLEFVSLSGKSGAIYARGSEFKDGIEWSVSRMRVLGELTVREKQEYTAGGNEVNGAMPVMYSGKRVSLRTRLAIRYGVPVSRKKTRFDLKKMIYHRDMKARVHACVKAMVKINESHNESLPHPPHSPDPSPSAFRQLSKPETILPALVKRTLRRA</sequence>
<dbReference type="STRING" id="151549.A0A4C1W6P2"/>
<dbReference type="AlphaFoldDB" id="A0A4C1W6P2"/>
<gene>
    <name evidence="2" type="primary">CERS3</name>
    <name evidence="2" type="ORF">EVAR_27542_1</name>
</gene>
<dbReference type="Proteomes" id="UP000299102">
    <property type="component" value="Unassembled WGS sequence"/>
</dbReference>
<feature type="compositionally biased region" description="Pro residues" evidence="1">
    <location>
        <begin position="232"/>
        <end position="241"/>
    </location>
</feature>
<evidence type="ECO:0000313" key="2">
    <source>
        <dbReference type="EMBL" id="GBP45834.1"/>
    </source>
</evidence>
<dbReference type="OrthoDB" id="537032at2759"/>
<feature type="region of interest" description="Disordered" evidence="1">
    <location>
        <begin position="227"/>
        <end position="252"/>
    </location>
</feature>
<dbReference type="EMBL" id="BGZK01000472">
    <property type="protein sequence ID" value="GBP45834.1"/>
    <property type="molecule type" value="Genomic_DNA"/>
</dbReference>
<name>A0A4C1W6P2_EUMVA</name>
<reference evidence="2 3" key="1">
    <citation type="journal article" date="2019" name="Commun. Biol.">
        <title>The bagworm genome reveals a unique fibroin gene that provides high tensile strength.</title>
        <authorList>
            <person name="Kono N."/>
            <person name="Nakamura H."/>
            <person name="Ohtoshi R."/>
            <person name="Tomita M."/>
            <person name="Numata K."/>
            <person name="Arakawa K."/>
        </authorList>
    </citation>
    <scope>NUCLEOTIDE SEQUENCE [LARGE SCALE GENOMIC DNA]</scope>
</reference>
<evidence type="ECO:0000313" key="3">
    <source>
        <dbReference type="Proteomes" id="UP000299102"/>
    </source>
</evidence>
<evidence type="ECO:0000256" key="1">
    <source>
        <dbReference type="SAM" id="MobiDB-lite"/>
    </source>
</evidence>
<comment type="caution">
    <text evidence="2">The sequence shown here is derived from an EMBL/GenBank/DDBJ whole genome shotgun (WGS) entry which is preliminary data.</text>
</comment>
<keyword evidence="3" id="KW-1185">Reference proteome</keyword>